<sequence length="652" mass="71903">MNWYTNFVIKHRKSVVIVFALLTIASILLLMRVNVNYKMADYLPPSAQSTKAVKIMEKEFTQAVPNSSVMVSDVSVAKALEYKEKLLKINGITEVLWLDDMVDVAKPLEMYDQDTVEGFYKNGKALYSVTIKEGMEPETIKAIRKLTGKDGAVSGEAADTNAMRSAAGGEVKMAVLIIVPTILLILILSTTSWLEPFLFVAAIGTSIVINMGTNIFLGRISFITNSVSPILQLAVSLDYAIFLLHSYGDYKRQYDTPENAMRAAMKKSVKTVAASALTTLFGFIALAFMDFRIGADLGLNLAKGIALSFISCMVFLPCLTLMCNKLIQKSQHREFMPSFKNVNCFFSKVAIPVMVIVVVLTIPAFLGQRKVDFLYGNGEGKLQHITGIMSFASQVGTGIPKDFLAPEIIDQFYSKNYARIIIYTDTKQEGEAAFKTVEEIKATVNKYYKEFYFAGQSANLYDMKSVVAIDNNRVNLIAIAAIFLVLLFSLQSVSLPFILIFTIEIGIWINLSIPYFAGSALNFLGYLVISTVQLGATVDYAILFTTHYLDLRKETSSKKAIHTAMGETFKSILVSGSVLAIAGLALNISSSNPIVGELGMLLARGTLLSMFMVFCLLPALLRIFDGVIRRTTCKAGFFKAKEINFNGKETKQ</sequence>
<keyword evidence="9" id="KW-1185">Reference proteome</keyword>
<evidence type="ECO:0000256" key="5">
    <source>
        <dbReference type="ARBA" id="ARBA00023136"/>
    </source>
</evidence>
<dbReference type="RefSeq" id="WP_132377776.1">
    <property type="nucleotide sequence ID" value="NZ_SLZZ01000001.1"/>
</dbReference>
<dbReference type="OrthoDB" id="9782006at2"/>
<feature type="transmembrane region" description="Helical" evidence="6">
    <location>
        <begin position="301"/>
        <end position="324"/>
    </location>
</feature>
<feature type="transmembrane region" description="Helical" evidence="6">
    <location>
        <begin position="197"/>
        <end position="217"/>
    </location>
</feature>
<dbReference type="InterPro" id="IPR004869">
    <property type="entry name" value="MMPL_dom"/>
</dbReference>
<organism evidence="8 9">
    <name type="scientific">Muricomes intestini</name>
    <dbReference type="NCBI Taxonomy" id="1796634"/>
    <lineage>
        <taxon>Bacteria</taxon>
        <taxon>Bacillati</taxon>
        <taxon>Bacillota</taxon>
        <taxon>Clostridia</taxon>
        <taxon>Lachnospirales</taxon>
        <taxon>Lachnospiraceae</taxon>
        <taxon>Muricomes</taxon>
    </lineage>
</organism>
<proteinExistence type="predicted"/>
<name>A0A4V2UST0_9FIRM</name>
<dbReference type="InterPro" id="IPR050545">
    <property type="entry name" value="Mycobact_MmpL"/>
</dbReference>
<feature type="domain" description="Membrane transport protein MMPL" evidence="7">
    <location>
        <begin position="404"/>
        <end position="623"/>
    </location>
</feature>
<evidence type="ECO:0000256" key="4">
    <source>
        <dbReference type="ARBA" id="ARBA00022989"/>
    </source>
</evidence>
<feature type="transmembrane region" description="Helical" evidence="6">
    <location>
        <begin position="601"/>
        <end position="621"/>
    </location>
</feature>
<accession>A0A4V2UST0</accession>
<dbReference type="AlphaFoldDB" id="A0A4V2UST0"/>
<feature type="transmembrane region" description="Helical" evidence="6">
    <location>
        <begin position="497"/>
        <end position="517"/>
    </location>
</feature>
<keyword evidence="3 6" id="KW-0812">Transmembrane</keyword>
<dbReference type="PANTHER" id="PTHR33406:SF13">
    <property type="entry name" value="MEMBRANE PROTEIN YDFJ"/>
    <property type="match status" value="1"/>
</dbReference>
<evidence type="ECO:0000259" key="7">
    <source>
        <dbReference type="Pfam" id="PF03176"/>
    </source>
</evidence>
<keyword evidence="5 6" id="KW-0472">Membrane</keyword>
<feature type="domain" description="Membrane transport protein MMPL" evidence="7">
    <location>
        <begin position="42"/>
        <end position="326"/>
    </location>
</feature>
<dbReference type="Gene3D" id="1.20.1640.10">
    <property type="entry name" value="Multidrug efflux transporter AcrB transmembrane domain"/>
    <property type="match status" value="2"/>
</dbReference>
<gene>
    <name evidence="8" type="ORF">EDD59_10125</name>
</gene>
<comment type="subcellular location">
    <subcellularLocation>
        <location evidence="1">Cell membrane</location>
        <topology evidence="1">Multi-pass membrane protein</topology>
    </subcellularLocation>
</comment>
<feature type="transmembrane region" description="Helical" evidence="6">
    <location>
        <begin position="569"/>
        <end position="589"/>
    </location>
</feature>
<evidence type="ECO:0000256" key="3">
    <source>
        <dbReference type="ARBA" id="ARBA00022692"/>
    </source>
</evidence>
<feature type="transmembrane region" description="Helical" evidence="6">
    <location>
        <begin position="523"/>
        <end position="549"/>
    </location>
</feature>
<feature type="transmembrane region" description="Helical" evidence="6">
    <location>
        <begin position="271"/>
        <end position="289"/>
    </location>
</feature>
<evidence type="ECO:0000313" key="8">
    <source>
        <dbReference type="EMBL" id="TCS82628.1"/>
    </source>
</evidence>
<feature type="transmembrane region" description="Helical" evidence="6">
    <location>
        <begin position="173"/>
        <end position="191"/>
    </location>
</feature>
<reference evidence="8 9" key="1">
    <citation type="submission" date="2019-03" db="EMBL/GenBank/DDBJ databases">
        <title>Genomic Encyclopedia of Type Strains, Phase IV (KMG-IV): sequencing the most valuable type-strain genomes for metagenomic binning, comparative biology and taxonomic classification.</title>
        <authorList>
            <person name="Goeker M."/>
        </authorList>
    </citation>
    <scope>NUCLEOTIDE SEQUENCE [LARGE SCALE GENOMIC DNA]</scope>
    <source>
        <strain evidence="8 9">DSM 29489</strain>
    </source>
</reference>
<dbReference type="Pfam" id="PF03176">
    <property type="entry name" value="MMPL"/>
    <property type="match status" value="2"/>
</dbReference>
<dbReference type="Proteomes" id="UP000295726">
    <property type="component" value="Unassembled WGS sequence"/>
</dbReference>
<protein>
    <recommendedName>
        <fullName evidence="7">Membrane transport protein MMPL domain-containing protein</fullName>
    </recommendedName>
</protein>
<evidence type="ECO:0000313" key="9">
    <source>
        <dbReference type="Proteomes" id="UP000295726"/>
    </source>
</evidence>
<dbReference type="EMBL" id="SLZZ01000001">
    <property type="protein sequence ID" value="TCS82628.1"/>
    <property type="molecule type" value="Genomic_DNA"/>
</dbReference>
<evidence type="ECO:0000256" key="1">
    <source>
        <dbReference type="ARBA" id="ARBA00004651"/>
    </source>
</evidence>
<keyword evidence="4 6" id="KW-1133">Transmembrane helix</keyword>
<dbReference type="SUPFAM" id="SSF82866">
    <property type="entry name" value="Multidrug efflux transporter AcrB transmembrane domain"/>
    <property type="match status" value="2"/>
</dbReference>
<evidence type="ECO:0000256" key="2">
    <source>
        <dbReference type="ARBA" id="ARBA00022475"/>
    </source>
</evidence>
<evidence type="ECO:0000256" key="6">
    <source>
        <dbReference type="SAM" id="Phobius"/>
    </source>
</evidence>
<feature type="transmembrane region" description="Helical" evidence="6">
    <location>
        <begin position="15"/>
        <end position="33"/>
    </location>
</feature>
<feature type="transmembrane region" description="Helical" evidence="6">
    <location>
        <begin position="473"/>
        <end position="490"/>
    </location>
</feature>
<comment type="caution">
    <text evidence="8">The sequence shown here is derived from an EMBL/GenBank/DDBJ whole genome shotgun (WGS) entry which is preliminary data.</text>
</comment>
<feature type="transmembrane region" description="Helical" evidence="6">
    <location>
        <begin position="345"/>
        <end position="366"/>
    </location>
</feature>
<keyword evidence="2" id="KW-1003">Cell membrane</keyword>
<dbReference type="GO" id="GO:0005886">
    <property type="term" value="C:plasma membrane"/>
    <property type="evidence" value="ECO:0007669"/>
    <property type="project" value="UniProtKB-SubCell"/>
</dbReference>
<dbReference type="PANTHER" id="PTHR33406">
    <property type="entry name" value="MEMBRANE PROTEIN MJ1562-RELATED"/>
    <property type="match status" value="1"/>
</dbReference>